<dbReference type="Pfam" id="PF16264">
    <property type="entry name" value="SatD"/>
    <property type="match status" value="1"/>
</dbReference>
<dbReference type="Proteomes" id="UP000239522">
    <property type="component" value="Unassembled WGS sequence"/>
</dbReference>
<reference evidence="1 2" key="1">
    <citation type="submission" date="2016-11" db="EMBL/GenBank/DDBJ databases">
        <title>Trade-off between light-utilization and light-protection in marine flavobacteria.</title>
        <authorList>
            <person name="Kumagai Y."/>
        </authorList>
    </citation>
    <scope>NUCLEOTIDE SEQUENCE [LARGE SCALE GENOMIC DNA]</scope>
    <source>
        <strain evidence="1 2">ATCC 700397</strain>
    </source>
</reference>
<dbReference type="InterPro" id="IPR032580">
    <property type="entry name" value="SatD"/>
</dbReference>
<dbReference type="EMBL" id="MQUA01000013">
    <property type="protein sequence ID" value="PQB06681.1"/>
    <property type="molecule type" value="Genomic_DNA"/>
</dbReference>
<protein>
    <submittedName>
        <fullName evidence="1">Transcriptional regulator</fullName>
    </submittedName>
</protein>
<proteinExistence type="predicted"/>
<sequence>MTSILTGDIINSRKNDDNFWLKTLKETLDTFGESPKYWQIYRGDSFQLEIENCENAFYAALKLKSYLKSTENIDVRIGIGIGKKEFNVDKITESNGEAFINSGFAFDNYLKKQTIAIKTPWQELDEEFNIAFDLALLTMDSWTKNSAEVFKLSLTSEDRTQKEIAAILGITQGSVSERYKRAGFESIIKLEKRFRKLIQQKTNK</sequence>
<dbReference type="OrthoDB" id="7064118at2"/>
<dbReference type="InterPro" id="IPR013324">
    <property type="entry name" value="RNA_pol_sigma_r3/r4-like"/>
</dbReference>
<keyword evidence="2" id="KW-1185">Reference proteome</keyword>
<dbReference type="AlphaFoldDB" id="A0A2S7KVL8"/>
<name>A0A2S7KVL8_9FLAO</name>
<organism evidence="1 2">
    <name type="scientific">Polaribacter filamentus</name>
    <dbReference type="NCBI Taxonomy" id="53483"/>
    <lineage>
        <taxon>Bacteria</taxon>
        <taxon>Pseudomonadati</taxon>
        <taxon>Bacteroidota</taxon>
        <taxon>Flavobacteriia</taxon>
        <taxon>Flavobacteriales</taxon>
        <taxon>Flavobacteriaceae</taxon>
    </lineage>
</organism>
<evidence type="ECO:0000313" key="1">
    <source>
        <dbReference type="EMBL" id="PQB06681.1"/>
    </source>
</evidence>
<comment type="caution">
    <text evidence="1">The sequence shown here is derived from an EMBL/GenBank/DDBJ whole genome shotgun (WGS) entry which is preliminary data.</text>
</comment>
<accession>A0A2S7KVL8</accession>
<gene>
    <name evidence="1" type="ORF">BST83_05545</name>
</gene>
<dbReference type="RefSeq" id="WP_104808931.1">
    <property type="nucleotide sequence ID" value="NZ_MQUA01000013.1"/>
</dbReference>
<evidence type="ECO:0000313" key="2">
    <source>
        <dbReference type="Proteomes" id="UP000239522"/>
    </source>
</evidence>
<dbReference type="SUPFAM" id="SSF88659">
    <property type="entry name" value="Sigma3 and sigma4 domains of RNA polymerase sigma factors"/>
    <property type="match status" value="1"/>
</dbReference>